<dbReference type="Pfam" id="PF03140">
    <property type="entry name" value="DUF247"/>
    <property type="match status" value="1"/>
</dbReference>
<comment type="caution">
    <text evidence="1">The sequence shown here is derived from an EMBL/GenBank/DDBJ whole genome shotgun (WGS) entry which is preliminary data.</text>
</comment>
<evidence type="ECO:0000313" key="1">
    <source>
        <dbReference type="EMBL" id="CAA2994897.1"/>
    </source>
</evidence>
<keyword evidence="2" id="KW-1185">Reference proteome</keyword>
<reference evidence="1 2" key="1">
    <citation type="submission" date="2019-12" db="EMBL/GenBank/DDBJ databases">
        <authorList>
            <person name="Alioto T."/>
            <person name="Alioto T."/>
            <person name="Gomez Garrido J."/>
        </authorList>
    </citation>
    <scope>NUCLEOTIDE SEQUENCE [LARGE SCALE GENOMIC DNA]</scope>
</reference>
<name>A0A8S0SRN0_OLEEU</name>
<dbReference type="Proteomes" id="UP000594638">
    <property type="component" value="Unassembled WGS sequence"/>
</dbReference>
<dbReference type="Gramene" id="OE9A038839T1">
    <property type="protein sequence ID" value="OE9A038839C1"/>
    <property type="gene ID" value="OE9A038839"/>
</dbReference>
<gene>
    <name evidence="1" type="ORF">OLEA9_A038839</name>
</gene>
<dbReference type="InterPro" id="IPR004158">
    <property type="entry name" value="DUF247_pln"/>
</dbReference>
<evidence type="ECO:0000313" key="2">
    <source>
        <dbReference type="Proteomes" id="UP000594638"/>
    </source>
</evidence>
<protein>
    <submittedName>
        <fullName evidence="1">Uncharacterized protein</fullName>
    </submittedName>
</protein>
<dbReference type="OrthoDB" id="1849062at2759"/>
<dbReference type="AlphaFoldDB" id="A0A8S0SRN0"/>
<accession>A0A8S0SRN0</accession>
<dbReference type="EMBL" id="CACTIH010005484">
    <property type="protein sequence ID" value="CAA2994897.1"/>
    <property type="molecule type" value="Genomic_DNA"/>
</dbReference>
<sequence>MVSFGPYHHGSPELGMAEEFKHEVLTMFVSSSGKDKEFFYCQIFKVIDQIRDCFVGVSREVCDDAALAEMMLLDACFAIYPMEITLRKKENFLHFRQHFGMALMTFPFHDMRLLDNQIPLWDIKIESYTFYGKLQLSIWVFTPHFKQLFIQMIACEGTTSTTQKSLSTTGRKRCRRPIETFGRLLWVSMLL</sequence>
<organism evidence="1 2">
    <name type="scientific">Olea europaea subsp. europaea</name>
    <dbReference type="NCBI Taxonomy" id="158383"/>
    <lineage>
        <taxon>Eukaryota</taxon>
        <taxon>Viridiplantae</taxon>
        <taxon>Streptophyta</taxon>
        <taxon>Embryophyta</taxon>
        <taxon>Tracheophyta</taxon>
        <taxon>Spermatophyta</taxon>
        <taxon>Magnoliopsida</taxon>
        <taxon>eudicotyledons</taxon>
        <taxon>Gunneridae</taxon>
        <taxon>Pentapetalae</taxon>
        <taxon>asterids</taxon>
        <taxon>lamiids</taxon>
        <taxon>Lamiales</taxon>
        <taxon>Oleaceae</taxon>
        <taxon>Oleeae</taxon>
        <taxon>Olea</taxon>
    </lineage>
</organism>
<dbReference type="PANTHER" id="PTHR31170">
    <property type="entry name" value="BNAC04G53230D PROTEIN"/>
    <property type="match status" value="1"/>
</dbReference>
<proteinExistence type="predicted"/>